<dbReference type="EMBL" id="KV425625">
    <property type="protein sequence ID" value="KZT20167.1"/>
    <property type="molecule type" value="Genomic_DNA"/>
</dbReference>
<name>A0A165NVJ9_9AGAM</name>
<dbReference type="InterPro" id="IPR033579">
    <property type="entry name" value="TMEM128"/>
</dbReference>
<sequence>MSSLLRLSRHTIKQLQFIAPGLAITYYFDIHDKFWGLLDDRAGWGRTLALSSLGFGAITIALFLYVLLMPWVKGLPPDYRSWRESGELSKAIPMLTASIVAGWSSLSFTLGRWSGLGLLEGIIGASGVYALAFGLLGLLPAPRIHRR</sequence>
<dbReference type="OrthoDB" id="3187264at2759"/>
<keyword evidence="1" id="KW-1133">Transmembrane helix</keyword>
<proteinExistence type="predicted"/>
<keyword evidence="3" id="KW-1185">Reference proteome</keyword>
<evidence type="ECO:0000313" key="2">
    <source>
        <dbReference type="EMBL" id="KZT20167.1"/>
    </source>
</evidence>
<dbReference type="AlphaFoldDB" id="A0A165NVJ9"/>
<organism evidence="2 3">
    <name type="scientific">Neolentinus lepideus HHB14362 ss-1</name>
    <dbReference type="NCBI Taxonomy" id="1314782"/>
    <lineage>
        <taxon>Eukaryota</taxon>
        <taxon>Fungi</taxon>
        <taxon>Dikarya</taxon>
        <taxon>Basidiomycota</taxon>
        <taxon>Agaricomycotina</taxon>
        <taxon>Agaricomycetes</taxon>
        <taxon>Gloeophyllales</taxon>
        <taxon>Gloeophyllaceae</taxon>
        <taxon>Neolentinus</taxon>
    </lineage>
</organism>
<reference evidence="2 3" key="1">
    <citation type="journal article" date="2016" name="Mol. Biol. Evol.">
        <title>Comparative Genomics of Early-Diverging Mushroom-Forming Fungi Provides Insights into the Origins of Lignocellulose Decay Capabilities.</title>
        <authorList>
            <person name="Nagy L.G."/>
            <person name="Riley R."/>
            <person name="Tritt A."/>
            <person name="Adam C."/>
            <person name="Daum C."/>
            <person name="Floudas D."/>
            <person name="Sun H."/>
            <person name="Yadav J.S."/>
            <person name="Pangilinan J."/>
            <person name="Larsson K.H."/>
            <person name="Matsuura K."/>
            <person name="Barry K."/>
            <person name="Labutti K."/>
            <person name="Kuo R."/>
            <person name="Ohm R.A."/>
            <person name="Bhattacharya S.S."/>
            <person name="Shirouzu T."/>
            <person name="Yoshinaga Y."/>
            <person name="Martin F.M."/>
            <person name="Grigoriev I.V."/>
            <person name="Hibbett D.S."/>
        </authorList>
    </citation>
    <scope>NUCLEOTIDE SEQUENCE [LARGE SCALE GENOMIC DNA]</scope>
    <source>
        <strain evidence="2 3">HHB14362 ss-1</strain>
    </source>
</reference>
<feature type="transmembrane region" description="Helical" evidence="1">
    <location>
        <begin position="48"/>
        <end position="71"/>
    </location>
</feature>
<keyword evidence="1" id="KW-0472">Membrane</keyword>
<dbReference type="Pfam" id="PF20479">
    <property type="entry name" value="TMEM128"/>
    <property type="match status" value="1"/>
</dbReference>
<evidence type="ECO:0000313" key="3">
    <source>
        <dbReference type="Proteomes" id="UP000076761"/>
    </source>
</evidence>
<gene>
    <name evidence="2" type="ORF">NEOLEDRAFT_1141147</name>
</gene>
<feature type="transmembrane region" description="Helical" evidence="1">
    <location>
        <begin position="122"/>
        <end position="141"/>
    </location>
</feature>
<accession>A0A165NVJ9</accession>
<dbReference type="Proteomes" id="UP000076761">
    <property type="component" value="Unassembled WGS sequence"/>
</dbReference>
<dbReference type="InParanoid" id="A0A165NVJ9"/>
<protein>
    <submittedName>
        <fullName evidence="2">Uncharacterized protein</fullName>
    </submittedName>
</protein>
<keyword evidence="1" id="KW-0812">Transmembrane</keyword>
<evidence type="ECO:0000256" key="1">
    <source>
        <dbReference type="SAM" id="Phobius"/>
    </source>
</evidence>